<dbReference type="PROSITE" id="PS51421">
    <property type="entry name" value="RAS"/>
    <property type="match status" value="1"/>
</dbReference>
<keyword evidence="3" id="KW-0342">GTP-binding</keyword>
<dbReference type="CDD" id="cd00157">
    <property type="entry name" value="Rho"/>
    <property type="match status" value="1"/>
</dbReference>
<dbReference type="OrthoDB" id="8830751at2759"/>
<evidence type="ECO:0000256" key="2">
    <source>
        <dbReference type="ARBA" id="ARBA00022741"/>
    </source>
</evidence>
<dbReference type="FunFam" id="3.40.50.300:FF:001179">
    <property type="entry name" value="Rho family GTPase"/>
    <property type="match status" value="1"/>
</dbReference>
<accession>D2UXC2</accession>
<keyword evidence="2" id="KW-0547">Nucleotide-binding</keyword>
<dbReference type="GO" id="GO:0005525">
    <property type="term" value="F:GTP binding"/>
    <property type="evidence" value="ECO:0007669"/>
    <property type="project" value="UniProtKB-KW"/>
</dbReference>
<dbReference type="InterPro" id="IPR027417">
    <property type="entry name" value="P-loop_NTPase"/>
</dbReference>
<dbReference type="SMART" id="SM00173">
    <property type="entry name" value="RAS"/>
    <property type="match status" value="1"/>
</dbReference>
<organism evidence="5">
    <name type="scientific">Naegleria gruberi</name>
    <name type="common">Amoeba</name>
    <dbReference type="NCBI Taxonomy" id="5762"/>
    <lineage>
        <taxon>Eukaryota</taxon>
        <taxon>Discoba</taxon>
        <taxon>Heterolobosea</taxon>
        <taxon>Tetramitia</taxon>
        <taxon>Eutetramitia</taxon>
        <taxon>Vahlkampfiidae</taxon>
        <taxon>Naegleria</taxon>
    </lineage>
</organism>
<protein>
    <submittedName>
        <fullName evidence="4">Rho family small GTPase</fullName>
    </submittedName>
</protein>
<proteinExistence type="inferred from homology"/>
<dbReference type="SUPFAM" id="SSF52540">
    <property type="entry name" value="P-loop containing nucleoside triphosphate hydrolases"/>
    <property type="match status" value="1"/>
</dbReference>
<evidence type="ECO:0000256" key="1">
    <source>
        <dbReference type="ARBA" id="ARBA00010142"/>
    </source>
</evidence>
<dbReference type="VEuPathDB" id="AmoebaDB:NAEGRDRAFT_77164"/>
<evidence type="ECO:0000313" key="4">
    <source>
        <dbReference type="EMBL" id="EFC50607.1"/>
    </source>
</evidence>
<dbReference type="RefSeq" id="XP_002683351.1">
    <property type="nucleotide sequence ID" value="XM_002683305.1"/>
</dbReference>
<keyword evidence="5" id="KW-1185">Reference proteome</keyword>
<dbReference type="PROSITE" id="PS51420">
    <property type="entry name" value="RHO"/>
    <property type="match status" value="1"/>
</dbReference>
<dbReference type="Pfam" id="PF00071">
    <property type="entry name" value="Ras"/>
    <property type="match status" value="1"/>
</dbReference>
<dbReference type="NCBIfam" id="TIGR00231">
    <property type="entry name" value="small_GTP"/>
    <property type="match status" value="1"/>
</dbReference>
<dbReference type="eggNOG" id="KOG0393">
    <property type="taxonomic scope" value="Eukaryota"/>
</dbReference>
<dbReference type="InterPro" id="IPR003578">
    <property type="entry name" value="Small_GTPase_Rho"/>
</dbReference>
<dbReference type="SMART" id="SM00174">
    <property type="entry name" value="RHO"/>
    <property type="match status" value="1"/>
</dbReference>
<dbReference type="AlphaFoldDB" id="D2UXC2"/>
<dbReference type="GeneID" id="8863550"/>
<dbReference type="GO" id="GO:0003924">
    <property type="term" value="F:GTPase activity"/>
    <property type="evidence" value="ECO:0007669"/>
    <property type="project" value="InterPro"/>
</dbReference>
<dbReference type="KEGG" id="ngr:NAEGRDRAFT_77164"/>
<dbReference type="InParanoid" id="D2UXC2"/>
<dbReference type="InterPro" id="IPR005225">
    <property type="entry name" value="Small_GTP-bd"/>
</dbReference>
<comment type="similarity">
    <text evidence="1">Belongs to the small GTPase superfamily. Rho family.</text>
</comment>
<dbReference type="STRING" id="5762.D2UXC2"/>
<dbReference type="PANTHER" id="PTHR24072">
    <property type="entry name" value="RHO FAMILY GTPASE"/>
    <property type="match status" value="1"/>
</dbReference>
<dbReference type="SMART" id="SM00175">
    <property type="entry name" value="RAB"/>
    <property type="match status" value="1"/>
</dbReference>
<dbReference type="EMBL" id="GG738845">
    <property type="protein sequence ID" value="EFC50607.1"/>
    <property type="molecule type" value="Genomic_DNA"/>
</dbReference>
<name>D2UXC2_NAEGR</name>
<feature type="non-terminal residue" evidence="4">
    <location>
        <position position="203"/>
    </location>
</feature>
<evidence type="ECO:0000256" key="3">
    <source>
        <dbReference type="ARBA" id="ARBA00023134"/>
    </source>
</evidence>
<dbReference type="Proteomes" id="UP000006671">
    <property type="component" value="Unassembled WGS sequence"/>
</dbReference>
<dbReference type="Gene3D" id="3.40.50.300">
    <property type="entry name" value="P-loop containing nucleotide triphosphate hydrolases"/>
    <property type="match status" value="1"/>
</dbReference>
<dbReference type="PRINTS" id="PR00449">
    <property type="entry name" value="RASTRNSFRMNG"/>
</dbReference>
<dbReference type="GO" id="GO:0007264">
    <property type="term" value="P:small GTPase-mediated signal transduction"/>
    <property type="evidence" value="ECO:0007669"/>
    <property type="project" value="InterPro"/>
</dbReference>
<dbReference type="InterPro" id="IPR001806">
    <property type="entry name" value="Small_GTPase"/>
</dbReference>
<evidence type="ECO:0000313" key="5">
    <source>
        <dbReference type="Proteomes" id="UP000006671"/>
    </source>
</evidence>
<dbReference type="PROSITE" id="PS51419">
    <property type="entry name" value="RAB"/>
    <property type="match status" value="1"/>
</dbReference>
<reference evidence="4 5" key="1">
    <citation type="journal article" date="2010" name="Cell">
        <title>The genome of Naegleria gruberi illuminates early eukaryotic versatility.</title>
        <authorList>
            <person name="Fritz-Laylin L.K."/>
            <person name="Prochnik S.E."/>
            <person name="Ginger M.L."/>
            <person name="Dacks J.B."/>
            <person name="Carpenter M.L."/>
            <person name="Field M.C."/>
            <person name="Kuo A."/>
            <person name="Paredez A."/>
            <person name="Chapman J."/>
            <person name="Pham J."/>
            <person name="Shu S."/>
            <person name="Neupane R."/>
            <person name="Cipriano M."/>
            <person name="Mancuso J."/>
            <person name="Tu H."/>
            <person name="Salamov A."/>
            <person name="Lindquist E."/>
            <person name="Shapiro H."/>
            <person name="Lucas S."/>
            <person name="Grigoriev I.V."/>
            <person name="Cande W.Z."/>
            <person name="Fulton C."/>
            <person name="Rokhsar D.S."/>
            <person name="Dawson S.C."/>
        </authorList>
    </citation>
    <scope>NUCLEOTIDE SEQUENCE [LARGE SCALE GENOMIC DNA]</scope>
    <source>
        <strain evidence="4 5">NEG-M</strain>
    </source>
</reference>
<gene>
    <name evidence="4" type="ORF">NAEGRDRAFT_77164</name>
</gene>
<sequence length="203" mass="22780">MSIEIKLVTVGDGAIGKTLLLMSFAYGKVVDTNYIPTVFDNYNANVNYKDEVFICGLWDTAGQIEYDRIRPLSYPDSDVFLCAFSIINPDSFENISSKWVPEVRHHCPDVPIVLVGTKLDLRNDSEVIQQLQKKELAPVTTEQGHKLAAELQCADYKECSAITQDGLKEVFYAAIDAVMKVRHAKEVEDKKAVKDAKDKKCLM</sequence>